<dbReference type="PANTHER" id="PTHR35372">
    <property type="entry name" value="ATP BINDING PROTEIN-RELATED"/>
    <property type="match status" value="1"/>
</dbReference>
<evidence type="ECO:0000313" key="3">
    <source>
        <dbReference type="EMBL" id="AYV86317.1"/>
    </source>
</evidence>
<dbReference type="EMBL" id="MK072501">
    <property type="protein sequence ID" value="AYV86317.1"/>
    <property type="molecule type" value="Genomic_DNA"/>
</dbReference>
<evidence type="ECO:0000259" key="2">
    <source>
        <dbReference type="SMART" id="SM00943"/>
    </source>
</evidence>
<gene>
    <name evidence="3" type="ORF">Solumvirus4_15</name>
</gene>
<name>A0A3G5AGK3_9VIRU</name>
<dbReference type="InterPro" id="IPR051620">
    <property type="entry name" value="ORF904-like_C"/>
</dbReference>
<protein>
    <recommendedName>
        <fullName evidence="2">DNA primase/polymerase bifunctional N-terminal domain-containing protein</fullName>
    </recommendedName>
</protein>
<evidence type="ECO:0000256" key="1">
    <source>
        <dbReference type="ARBA" id="ARBA00022801"/>
    </source>
</evidence>
<proteinExistence type="predicted"/>
<reference evidence="3" key="1">
    <citation type="submission" date="2018-10" db="EMBL/GenBank/DDBJ databases">
        <title>Hidden diversity of soil giant viruses.</title>
        <authorList>
            <person name="Schulz F."/>
            <person name="Alteio L."/>
            <person name="Goudeau D."/>
            <person name="Ryan E.M."/>
            <person name="Malmstrom R.R."/>
            <person name="Blanchard J."/>
            <person name="Woyke T."/>
        </authorList>
    </citation>
    <scope>NUCLEOTIDE SEQUENCE</scope>
    <source>
        <strain evidence="3">SMV1</strain>
    </source>
</reference>
<sequence length="173" mass="19019">MASEGKSEKVDSKKIAEYVMKMGYVPILLRVKSKIPVLPGWQKTTKEKALGKFTNSVINNNVGIVTGESSGIIVIDVDNRENGIGKWKEQEQKYGEIKTYVVKTGSGGFHYYFKYDAKYSGCRKIGGKGLDVKVNGGQVVAAGSIHPSGEIYTVTRNFDVIAIPEWVISYVFG</sequence>
<dbReference type="SUPFAM" id="SSF56747">
    <property type="entry name" value="Prim-pol domain"/>
    <property type="match status" value="1"/>
</dbReference>
<feature type="domain" description="DNA primase/polymerase bifunctional N-terminal" evidence="2">
    <location>
        <begin position="16"/>
        <end position="167"/>
    </location>
</feature>
<keyword evidence="1" id="KW-0378">Hydrolase</keyword>
<dbReference type="Pfam" id="PF09250">
    <property type="entry name" value="Prim-Pol"/>
    <property type="match status" value="1"/>
</dbReference>
<dbReference type="InterPro" id="IPR015330">
    <property type="entry name" value="DNA_primase/pol_bifunc_N"/>
</dbReference>
<organism evidence="3">
    <name type="scientific">Solumvirus sp</name>
    <dbReference type="NCBI Taxonomy" id="2487773"/>
    <lineage>
        <taxon>Viruses</taxon>
        <taxon>Pithoviruses</taxon>
    </lineage>
</organism>
<dbReference type="SMART" id="SM00943">
    <property type="entry name" value="Prim-Pol"/>
    <property type="match status" value="1"/>
</dbReference>
<dbReference type="GO" id="GO:0016787">
    <property type="term" value="F:hydrolase activity"/>
    <property type="evidence" value="ECO:0007669"/>
    <property type="project" value="UniProtKB-KW"/>
</dbReference>
<accession>A0A3G5AGK3</accession>
<dbReference type="CDD" id="cd04859">
    <property type="entry name" value="Prim_Pol"/>
    <property type="match status" value="1"/>
</dbReference>
<dbReference type="PANTHER" id="PTHR35372:SF2">
    <property type="entry name" value="SF3 HELICASE DOMAIN-CONTAINING PROTEIN"/>
    <property type="match status" value="1"/>
</dbReference>